<accession>A0A371DUP7</accession>
<protein>
    <submittedName>
        <fullName evidence="1">Uncharacterized protein</fullName>
    </submittedName>
</protein>
<gene>
    <name evidence="1" type="ORF">OH76DRAFT_603367</name>
</gene>
<keyword evidence="2" id="KW-1185">Reference proteome</keyword>
<dbReference type="Proteomes" id="UP000256964">
    <property type="component" value="Unassembled WGS sequence"/>
</dbReference>
<dbReference type="EMBL" id="KZ857381">
    <property type="protein sequence ID" value="RDX56188.1"/>
    <property type="molecule type" value="Genomic_DNA"/>
</dbReference>
<evidence type="ECO:0000313" key="2">
    <source>
        <dbReference type="Proteomes" id="UP000256964"/>
    </source>
</evidence>
<proteinExistence type="predicted"/>
<organism evidence="1 2">
    <name type="scientific">Lentinus brumalis</name>
    <dbReference type="NCBI Taxonomy" id="2498619"/>
    <lineage>
        <taxon>Eukaryota</taxon>
        <taxon>Fungi</taxon>
        <taxon>Dikarya</taxon>
        <taxon>Basidiomycota</taxon>
        <taxon>Agaricomycotina</taxon>
        <taxon>Agaricomycetes</taxon>
        <taxon>Polyporales</taxon>
        <taxon>Polyporaceae</taxon>
        <taxon>Lentinus</taxon>
    </lineage>
</organism>
<sequence>MSTCFLRRSCGRVDNMFPLPWCRVSAAHHRTWIASSEAKFRDGAAAAHQGRVSVRVDGTWWTSRHAWFARHTVCQPSFVGIFMCQSCISGNQNTCPQSLTRSGCTLRMHVNSSAKLRRAMRHRKHCKCRRFICWVLYLK</sequence>
<dbReference type="AlphaFoldDB" id="A0A371DUP7"/>
<evidence type="ECO:0000313" key="1">
    <source>
        <dbReference type="EMBL" id="RDX56188.1"/>
    </source>
</evidence>
<name>A0A371DUP7_9APHY</name>
<reference evidence="1 2" key="1">
    <citation type="journal article" date="2018" name="Biotechnol. Biofuels">
        <title>Integrative visual omics of the white-rot fungus Polyporus brumalis exposes the biotechnological potential of its oxidative enzymes for delignifying raw plant biomass.</title>
        <authorList>
            <person name="Miyauchi S."/>
            <person name="Rancon A."/>
            <person name="Drula E."/>
            <person name="Hage H."/>
            <person name="Chaduli D."/>
            <person name="Favel A."/>
            <person name="Grisel S."/>
            <person name="Henrissat B."/>
            <person name="Herpoel-Gimbert I."/>
            <person name="Ruiz-Duenas F.J."/>
            <person name="Chevret D."/>
            <person name="Hainaut M."/>
            <person name="Lin J."/>
            <person name="Wang M."/>
            <person name="Pangilinan J."/>
            <person name="Lipzen A."/>
            <person name="Lesage-Meessen L."/>
            <person name="Navarro D."/>
            <person name="Riley R."/>
            <person name="Grigoriev I.V."/>
            <person name="Zhou S."/>
            <person name="Raouche S."/>
            <person name="Rosso M.N."/>
        </authorList>
    </citation>
    <scope>NUCLEOTIDE SEQUENCE [LARGE SCALE GENOMIC DNA]</scope>
    <source>
        <strain evidence="1 2">BRFM 1820</strain>
    </source>
</reference>